<feature type="region of interest" description="Disordered" evidence="2">
    <location>
        <begin position="100"/>
        <end position="121"/>
    </location>
</feature>
<organism evidence="4 5">
    <name type="scientific">Penaeus vannamei</name>
    <name type="common">Whiteleg shrimp</name>
    <name type="synonym">Litopenaeus vannamei</name>
    <dbReference type="NCBI Taxonomy" id="6689"/>
    <lineage>
        <taxon>Eukaryota</taxon>
        <taxon>Metazoa</taxon>
        <taxon>Ecdysozoa</taxon>
        <taxon>Arthropoda</taxon>
        <taxon>Crustacea</taxon>
        <taxon>Multicrustacea</taxon>
        <taxon>Malacostraca</taxon>
        <taxon>Eumalacostraca</taxon>
        <taxon>Eucarida</taxon>
        <taxon>Decapoda</taxon>
        <taxon>Dendrobranchiata</taxon>
        <taxon>Penaeoidea</taxon>
        <taxon>Penaeidae</taxon>
        <taxon>Penaeus</taxon>
    </lineage>
</organism>
<dbReference type="InterPro" id="IPR045294">
    <property type="entry name" value="Complex1_LYR_LYRM1"/>
</dbReference>
<evidence type="ECO:0000313" key="5">
    <source>
        <dbReference type="Proteomes" id="UP000283509"/>
    </source>
</evidence>
<comment type="similarity">
    <text evidence="1">Belongs to the complex I LYR family.</text>
</comment>
<evidence type="ECO:0000313" key="4">
    <source>
        <dbReference type="EMBL" id="ROT69686.1"/>
    </source>
</evidence>
<accession>A0A423SZG3</accession>
<dbReference type="STRING" id="6689.A0A423SZG3"/>
<evidence type="ECO:0000256" key="2">
    <source>
        <dbReference type="SAM" id="MobiDB-lite"/>
    </source>
</evidence>
<proteinExistence type="inferred from homology"/>
<dbReference type="InterPro" id="IPR040330">
    <property type="entry name" value="LYRM1"/>
</dbReference>
<dbReference type="AlphaFoldDB" id="A0A423SZG3"/>
<dbReference type="GO" id="GO:0005739">
    <property type="term" value="C:mitochondrion"/>
    <property type="evidence" value="ECO:0007669"/>
    <property type="project" value="TreeGrafter"/>
</dbReference>
<keyword evidence="5" id="KW-1185">Reference proteome</keyword>
<reference evidence="4 5" key="2">
    <citation type="submission" date="2019-01" db="EMBL/GenBank/DDBJ databases">
        <title>The decoding of complex shrimp genome reveals the adaptation for benthos swimmer, frequently molting mechanism and breeding impact on genome.</title>
        <authorList>
            <person name="Sun Y."/>
            <person name="Gao Y."/>
            <person name="Yu Y."/>
        </authorList>
    </citation>
    <scope>NUCLEOTIDE SEQUENCE [LARGE SCALE GENOMIC DNA]</scope>
    <source>
        <tissue evidence="4">Muscle</tissue>
    </source>
</reference>
<dbReference type="EMBL" id="QCYY01002532">
    <property type="protein sequence ID" value="ROT69686.1"/>
    <property type="molecule type" value="Genomic_DNA"/>
</dbReference>
<sequence>MANPLRSQVLSLYRRVLRLARTWEAQDVRDTELERKYITDEAQKLFRRNQDIIGEENIRQHIVEGESRLEIGLHYKSPYPRPVHMPPNTITMRDGKAWGQGNLRRQKTSRPIYVKSLDDET</sequence>
<gene>
    <name evidence="4" type="ORF">C7M84_012093</name>
</gene>
<dbReference type="Proteomes" id="UP000283509">
    <property type="component" value="Unassembled WGS sequence"/>
</dbReference>
<dbReference type="InterPro" id="IPR008011">
    <property type="entry name" value="Complex1_LYR_dom"/>
</dbReference>
<name>A0A423SZG3_PENVA</name>
<comment type="caution">
    <text evidence="4">The sequence shown here is derived from an EMBL/GenBank/DDBJ whole genome shotgun (WGS) entry which is preliminary data.</text>
</comment>
<dbReference type="CDD" id="cd20261">
    <property type="entry name" value="Complex1_LYR_LYRM1"/>
    <property type="match status" value="1"/>
</dbReference>
<evidence type="ECO:0000256" key="1">
    <source>
        <dbReference type="ARBA" id="ARBA00009508"/>
    </source>
</evidence>
<dbReference type="PANTHER" id="PTHR14273:SF0">
    <property type="entry name" value="LYR MOTIF-CONTAINING PROTEIN 1"/>
    <property type="match status" value="1"/>
</dbReference>
<reference evidence="4 5" key="1">
    <citation type="submission" date="2018-04" db="EMBL/GenBank/DDBJ databases">
        <authorList>
            <person name="Zhang X."/>
            <person name="Yuan J."/>
            <person name="Li F."/>
            <person name="Xiang J."/>
        </authorList>
    </citation>
    <scope>NUCLEOTIDE SEQUENCE [LARGE SCALE GENOMIC DNA]</scope>
    <source>
        <tissue evidence="4">Muscle</tissue>
    </source>
</reference>
<feature type="domain" description="Complex 1 LYR protein" evidence="3">
    <location>
        <begin position="8"/>
        <end position="70"/>
    </location>
</feature>
<evidence type="ECO:0000259" key="3">
    <source>
        <dbReference type="Pfam" id="PF05347"/>
    </source>
</evidence>
<dbReference type="Pfam" id="PF05347">
    <property type="entry name" value="Complex1_LYR"/>
    <property type="match status" value="1"/>
</dbReference>
<dbReference type="OrthoDB" id="275715at2759"/>
<dbReference type="PANTHER" id="PTHR14273">
    <property type="entry name" value="LYR MOTIF-CONTAINING PROTEIN 1"/>
    <property type="match status" value="1"/>
</dbReference>
<protein>
    <submittedName>
        <fullName evidence="4">Putative LYR motif-containing protein 1</fullName>
    </submittedName>
</protein>